<dbReference type="InterPro" id="IPR036866">
    <property type="entry name" value="RibonucZ/Hydroxyglut_hydro"/>
</dbReference>
<dbReference type="Gene3D" id="3.60.15.10">
    <property type="entry name" value="Ribonuclease Z/Hydroxyacylglutathione hydrolase-like"/>
    <property type="match status" value="1"/>
</dbReference>
<name>A0A2U1V3M4_9PROT</name>
<dbReference type="GO" id="GO:0046872">
    <property type="term" value="F:metal ion binding"/>
    <property type="evidence" value="ECO:0007669"/>
    <property type="project" value="UniProtKB-KW"/>
</dbReference>
<dbReference type="GO" id="GO:0016787">
    <property type="term" value="F:hydrolase activity"/>
    <property type="evidence" value="ECO:0007669"/>
    <property type="project" value="UniProtKB-KW"/>
</dbReference>
<evidence type="ECO:0000313" key="6">
    <source>
        <dbReference type="EMBL" id="PWC28496.1"/>
    </source>
</evidence>
<dbReference type="EMBL" id="PDOA01000007">
    <property type="protein sequence ID" value="PWC28496.1"/>
    <property type="molecule type" value="Genomic_DNA"/>
</dbReference>
<keyword evidence="7" id="KW-1185">Reference proteome</keyword>
<reference evidence="7" key="1">
    <citation type="submission" date="2017-10" db="EMBL/GenBank/DDBJ databases">
        <authorList>
            <person name="Toshchakov S.V."/>
            <person name="Goeva M.A."/>
        </authorList>
    </citation>
    <scope>NUCLEOTIDE SEQUENCE [LARGE SCALE GENOMIC DNA]</scope>
    <source>
        <strain evidence="7">JR1/69-1-13</strain>
    </source>
</reference>
<dbReference type="Proteomes" id="UP000245048">
    <property type="component" value="Unassembled WGS sequence"/>
</dbReference>
<dbReference type="AlphaFoldDB" id="A0A2U1V3M4"/>
<comment type="caution">
    <text evidence="6">The sequence shown here is derived from an EMBL/GenBank/DDBJ whole genome shotgun (WGS) entry which is preliminary data.</text>
</comment>
<dbReference type="RefSeq" id="WP_109517317.1">
    <property type="nucleotide sequence ID" value="NZ_PDOA01000007.1"/>
</dbReference>
<dbReference type="InterPro" id="IPR051013">
    <property type="entry name" value="MBL_superfamily_lactonases"/>
</dbReference>
<evidence type="ECO:0000256" key="2">
    <source>
        <dbReference type="ARBA" id="ARBA00022723"/>
    </source>
</evidence>
<keyword evidence="4" id="KW-0862">Zinc</keyword>
<dbReference type="SMART" id="SM00849">
    <property type="entry name" value="Lactamase_B"/>
    <property type="match status" value="1"/>
</dbReference>
<evidence type="ECO:0000256" key="1">
    <source>
        <dbReference type="ARBA" id="ARBA00007749"/>
    </source>
</evidence>
<dbReference type="Pfam" id="PF00753">
    <property type="entry name" value="Lactamase_B"/>
    <property type="match status" value="1"/>
</dbReference>
<dbReference type="PANTHER" id="PTHR42978">
    <property type="entry name" value="QUORUM-QUENCHING LACTONASE YTNP-RELATED-RELATED"/>
    <property type="match status" value="1"/>
</dbReference>
<gene>
    <name evidence="6" type="ORF">CR165_12440</name>
</gene>
<organism evidence="6 7">
    <name type="scientific">Teichococcus aestuarii</name>
    <dbReference type="NCBI Taxonomy" id="568898"/>
    <lineage>
        <taxon>Bacteria</taxon>
        <taxon>Pseudomonadati</taxon>
        <taxon>Pseudomonadota</taxon>
        <taxon>Alphaproteobacteria</taxon>
        <taxon>Acetobacterales</taxon>
        <taxon>Roseomonadaceae</taxon>
        <taxon>Roseomonas</taxon>
    </lineage>
</organism>
<comment type="similarity">
    <text evidence="1">Belongs to the metallo-beta-lactamase superfamily.</text>
</comment>
<evidence type="ECO:0000259" key="5">
    <source>
        <dbReference type="SMART" id="SM00849"/>
    </source>
</evidence>
<evidence type="ECO:0000256" key="4">
    <source>
        <dbReference type="ARBA" id="ARBA00022833"/>
    </source>
</evidence>
<evidence type="ECO:0000313" key="7">
    <source>
        <dbReference type="Proteomes" id="UP000245048"/>
    </source>
</evidence>
<dbReference type="CDD" id="cd07720">
    <property type="entry name" value="OPHC2-like_MBL-fold"/>
    <property type="match status" value="1"/>
</dbReference>
<protein>
    <recommendedName>
        <fullName evidence="5">Metallo-beta-lactamase domain-containing protein</fullName>
    </recommendedName>
</protein>
<keyword evidence="2" id="KW-0479">Metal-binding</keyword>
<keyword evidence="3" id="KW-0378">Hydrolase</keyword>
<dbReference type="SUPFAM" id="SSF56281">
    <property type="entry name" value="Metallo-hydrolase/oxidoreductase"/>
    <property type="match status" value="1"/>
</dbReference>
<dbReference type="InterPro" id="IPR001279">
    <property type="entry name" value="Metallo-B-lactamas"/>
</dbReference>
<proteinExistence type="inferred from homology"/>
<evidence type="ECO:0000256" key="3">
    <source>
        <dbReference type="ARBA" id="ARBA00022801"/>
    </source>
</evidence>
<feature type="domain" description="Metallo-beta-lactamase" evidence="5">
    <location>
        <begin position="61"/>
        <end position="267"/>
    </location>
</feature>
<dbReference type="OrthoDB" id="9773738at2"/>
<sequence length="294" mass="31115">MPPLPTEQVPGLHHLRVGEIVVTAVSDGFLNASNAVLQNIAPEEIDRLLTESFRPTPRRTSVNTFLIRAGGRAALVDTGCGGSLQASAGKMLGNLAAAGVAPGEIDTVLLTHLHPDHSNALADASGQAIFPGATLGMHAAELAYWEDDGAASRAGASGQGVPYFAAARTQVAPYRDRLALFADGAEIFPGVTAVHLPGHTPGHCGYLIASGEDSLLIWGDIVHVPEVQVARPEVTMQFDVDPAQAAETRRRVFDRVAADRQRFVGMHVHFPGCARLAKDAQGYRLVPEARDLAF</sequence>
<accession>A0A2U1V3M4</accession>
<dbReference type="PANTHER" id="PTHR42978:SF6">
    <property type="entry name" value="QUORUM-QUENCHING LACTONASE YTNP-RELATED"/>
    <property type="match status" value="1"/>
</dbReference>